<dbReference type="GeneID" id="74948137"/>
<evidence type="ECO:0008006" key="3">
    <source>
        <dbReference type="Google" id="ProtNLM"/>
    </source>
</evidence>
<accession>A0A060HKY3</accession>
<dbReference type="KEGG" id="nvn:NVIE_029030"/>
<reference evidence="1 2" key="1">
    <citation type="journal article" date="2014" name="Int. J. Syst. Evol. Microbiol.">
        <title>Nitrososphaera viennensis gen. nov., sp. nov., an aerobic and mesophilic, ammonia-oxidizing archaeon from soil and a member of the archaeal phylum Thaumarchaeota.</title>
        <authorList>
            <person name="Stieglmeier M."/>
            <person name="Klingl A."/>
            <person name="Alves R.J."/>
            <person name="Rittmann S.K."/>
            <person name="Melcher M."/>
            <person name="Leisch N."/>
            <person name="Schleper C."/>
        </authorList>
    </citation>
    <scope>NUCLEOTIDE SEQUENCE [LARGE SCALE GENOMIC DNA]</scope>
    <source>
        <strain evidence="1">EN76</strain>
    </source>
</reference>
<proteinExistence type="predicted"/>
<name>A0A060HKY3_9ARCH</name>
<keyword evidence="2" id="KW-1185">Reference proteome</keyword>
<dbReference type="EMBL" id="CP007536">
    <property type="protein sequence ID" value="AIC17179.1"/>
    <property type="molecule type" value="Genomic_DNA"/>
</dbReference>
<evidence type="ECO:0000313" key="2">
    <source>
        <dbReference type="Proteomes" id="UP000027093"/>
    </source>
</evidence>
<organism evidence="1 2">
    <name type="scientific">Nitrososphaera viennensis EN76</name>
    <dbReference type="NCBI Taxonomy" id="926571"/>
    <lineage>
        <taxon>Archaea</taxon>
        <taxon>Nitrososphaerota</taxon>
        <taxon>Nitrososphaeria</taxon>
        <taxon>Nitrososphaerales</taxon>
        <taxon>Nitrososphaeraceae</taxon>
        <taxon>Nitrososphaera</taxon>
    </lineage>
</organism>
<gene>
    <name evidence="1" type="ORF">NVIE_029030</name>
</gene>
<dbReference type="HOGENOM" id="CLU_1163830_0_0_2"/>
<sequence>MIDFHYPDEMEDSLFGTLPHWSKLTPKVEKSANQVMILGHMTTKHKLVAAGVSSNFMHQLYQKEGWFTATDQFLIRVFAENIFFHLSSCLDALGHEVSQIFQVQLPFERVQIDHMNNQKNCLRCLLQRKDVAFASFLDSELPQKGSQPGHWYHAFTEYRNQVVHRTLYVVLAGPKAMVLPDNPTNLNPRVSLKDHTSPTYYFDPDYHEQREIRKYTLDCIYEVRDTVEKIYAKLDGKI</sequence>
<evidence type="ECO:0000313" key="1">
    <source>
        <dbReference type="EMBL" id="AIC17179.1"/>
    </source>
</evidence>
<dbReference type="Proteomes" id="UP000027093">
    <property type="component" value="Chromosome"/>
</dbReference>
<protein>
    <recommendedName>
        <fullName evidence="3">Cthe-2314-like HEPN domain-containing protein</fullName>
    </recommendedName>
</protein>
<dbReference type="RefSeq" id="WP_075055785.1">
    <property type="nucleotide sequence ID" value="NZ_CP007536.1"/>
</dbReference>
<dbReference type="AlphaFoldDB" id="A0A060HKY3"/>